<dbReference type="EMBL" id="CP113264">
    <property type="protein sequence ID" value="WAE75832.1"/>
    <property type="molecule type" value="Genomic_DNA"/>
</dbReference>
<keyword evidence="6 10" id="KW-0067">ATP-binding</keyword>
<dbReference type="InterPro" id="IPR027417">
    <property type="entry name" value="P-loop_NTPase"/>
</dbReference>
<protein>
    <submittedName>
        <fullName evidence="10">ABC transporter ATP-binding protein</fullName>
    </submittedName>
</protein>
<dbReference type="SMART" id="SM00382">
    <property type="entry name" value="AAA"/>
    <property type="match status" value="1"/>
</dbReference>
<keyword evidence="7" id="KW-0472">Membrane</keyword>
<dbReference type="InterPro" id="IPR003593">
    <property type="entry name" value="AAA+_ATPase"/>
</dbReference>
<gene>
    <name evidence="10" type="ORF">OUQ99_12460</name>
</gene>
<dbReference type="InterPro" id="IPR013563">
    <property type="entry name" value="Oligopep_ABC_C"/>
</dbReference>
<dbReference type="Pfam" id="PF00005">
    <property type="entry name" value="ABC_tran"/>
    <property type="match status" value="1"/>
</dbReference>
<dbReference type="Proteomes" id="UP001156498">
    <property type="component" value="Chromosome"/>
</dbReference>
<feature type="compositionally biased region" description="Gly residues" evidence="8">
    <location>
        <begin position="16"/>
        <end position="29"/>
    </location>
</feature>
<name>A0ABY6YUE1_9ACTN</name>
<dbReference type="Pfam" id="PF08352">
    <property type="entry name" value="oligo_HPY"/>
    <property type="match status" value="1"/>
</dbReference>
<comment type="similarity">
    <text evidence="2">Belongs to the ABC transporter superfamily.</text>
</comment>
<dbReference type="InterPro" id="IPR017871">
    <property type="entry name" value="ABC_transporter-like_CS"/>
</dbReference>
<dbReference type="CDD" id="cd03257">
    <property type="entry name" value="ABC_NikE_OppD_transporters"/>
    <property type="match status" value="1"/>
</dbReference>
<dbReference type="InterPro" id="IPR003439">
    <property type="entry name" value="ABC_transporter-like_ATP-bd"/>
</dbReference>
<keyword evidence="11" id="KW-1185">Reference proteome</keyword>
<evidence type="ECO:0000256" key="6">
    <source>
        <dbReference type="ARBA" id="ARBA00022840"/>
    </source>
</evidence>
<dbReference type="NCBIfam" id="TIGR01727">
    <property type="entry name" value="oligo_HPY"/>
    <property type="match status" value="1"/>
</dbReference>
<dbReference type="Gene3D" id="3.40.50.300">
    <property type="entry name" value="P-loop containing nucleotide triphosphate hydrolases"/>
    <property type="match status" value="1"/>
</dbReference>
<accession>A0ABY6YUE1</accession>
<dbReference type="PROSITE" id="PS50893">
    <property type="entry name" value="ABC_TRANSPORTER_2"/>
    <property type="match status" value="1"/>
</dbReference>
<feature type="region of interest" description="Disordered" evidence="8">
    <location>
        <begin position="1"/>
        <end position="62"/>
    </location>
</feature>
<keyword evidence="4" id="KW-1003">Cell membrane</keyword>
<dbReference type="PROSITE" id="PS00211">
    <property type="entry name" value="ABC_TRANSPORTER_1"/>
    <property type="match status" value="1"/>
</dbReference>
<organism evidence="10 11">
    <name type="scientific">Streptomonospora nanhaiensis</name>
    <dbReference type="NCBI Taxonomy" id="1323731"/>
    <lineage>
        <taxon>Bacteria</taxon>
        <taxon>Bacillati</taxon>
        <taxon>Actinomycetota</taxon>
        <taxon>Actinomycetes</taxon>
        <taxon>Streptosporangiales</taxon>
        <taxon>Nocardiopsidaceae</taxon>
        <taxon>Streptomonospora</taxon>
    </lineage>
</organism>
<dbReference type="InterPro" id="IPR050388">
    <property type="entry name" value="ABC_Ni/Peptide_Import"/>
</dbReference>
<proteinExistence type="inferred from homology"/>
<evidence type="ECO:0000313" key="11">
    <source>
        <dbReference type="Proteomes" id="UP001156498"/>
    </source>
</evidence>
<evidence type="ECO:0000313" key="10">
    <source>
        <dbReference type="EMBL" id="WAE75832.1"/>
    </source>
</evidence>
<evidence type="ECO:0000256" key="4">
    <source>
        <dbReference type="ARBA" id="ARBA00022475"/>
    </source>
</evidence>
<evidence type="ECO:0000256" key="3">
    <source>
        <dbReference type="ARBA" id="ARBA00022448"/>
    </source>
</evidence>
<dbReference type="GO" id="GO:0005524">
    <property type="term" value="F:ATP binding"/>
    <property type="evidence" value="ECO:0007669"/>
    <property type="project" value="UniProtKB-KW"/>
</dbReference>
<evidence type="ECO:0000256" key="2">
    <source>
        <dbReference type="ARBA" id="ARBA00005417"/>
    </source>
</evidence>
<feature type="compositionally biased region" description="Low complexity" evidence="8">
    <location>
        <begin position="30"/>
        <end position="61"/>
    </location>
</feature>
<sequence>MNHGVPHDGVPHRTAPGGGGPRSHSGGSGTVPSGAAPGGAAPEDGAAPGGPPRDAAPGRTPLLSVRDLRVTLRERGGTAVPAVRGLSFDVHPGEVVALVGESGAGKSLTARAVLGLAPHGAQVAGSVLLDGQELVGARPSVLRSVRGRRMSLVPQDALTVLSPVHTVGAQLVRAVRSVRGTGRARAWEEAVAALDRVGIPDAARRAHAYPHEFSGGMRQRAVIAMATVNRPDVVFADEPTTALDPVMQARVLELLCGLSGQTGTSVVLVTHDLGVVGGHADRVVVVYAGRHVESGPVDRVLTDPRAPYTAGLLAALPPREARDRRLPAIAGSPPSPTSLPQGCAFAPRCPLAATRCRAHEPSPVVAGEPGRLVSCHRWQDLPDPARSLFADVP</sequence>
<dbReference type="PANTHER" id="PTHR43297">
    <property type="entry name" value="OLIGOPEPTIDE TRANSPORT ATP-BINDING PROTEIN APPD"/>
    <property type="match status" value="1"/>
</dbReference>
<evidence type="ECO:0000256" key="8">
    <source>
        <dbReference type="SAM" id="MobiDB-lite"/>
    </source>
</evidence>
<feature type="compositionally biased region" description="Basic and acidic residues" evidence="8">
    <location>
        <begin position="1"/>
        <end position="11"/>
    </location>
</feature>
<evidence type="ECO:0000256" key="5">
    <source>
        <dbReference type="ARBA" id="ARBA00022741"/>
    </source>
</evidence>
<feature type="domain" description="ABC transporter" evidence="9">
    <location>
        <begin position="63"/>
        <end position="313"/>
    </location>
</feature>
<evidence type="ECO:0000259" key="9">
    <source>
        <dbReference type="PROSITE" id="PS50893"/>
    </source>
</evidence>
<keyword evidence="3" id="KW-0813">Transport</keyword>
<evidence type="ECO:0000256" key="1">
    <source>
        <dbReference type="ARBA" id="ARBA00004202"/>
    </source>
</evidence>
<dbReference type="PANTHER" id="PTHR43297:SF2">
    <property type="entry name" value="DIPEPTIDE TRANSPORT ATP-BINDING PROTEIN DPPD"/>
    <property type="match status" value="1"/>
</dbReference>
<comment type="subcellular location">
    <subcellularLocation>
        <location evidence="1">Cell membrane</location>
        <topology evidence="1">Peripheral membrane protein</topology>
    </subcellularLocation>
</comment>
<dbReference type="SUPFAM" id="SSF52540">
    <property type="entry name" value="P-loop containing nucleoside triphosphate hydrolases"/>
    <property type="match status" value="1"/>
</dbReference>
<dbReference type="RefSeq" id="WP_267949601.1">
    <property type="nucleotide sequence ID" value="NZ_CP113264.1"/>
</dbReference>
<evidence type="ECO:0000256" key="7">
    <source>
        <dbReference type="ARBA" id="ARBA00023136"/>
    </source>
</evidence>
<keyword evidence="5" id="KW-0547">Nucleotide-binding</keyword>
<reference evidence="10 11" key="1">
    <citation type="journal article" date="2013" name="Int. J. Syst. Evol. Microbiol.">
        <title>Description of Streptomonospora sediminis sp. nov. and Streptomonospora nanhaiensis sp. nov., and reclassification of Nocardiopsis arabia Hozzein &amp; Goodfellow 2008 as Streptomonospora arabica comb. nov. and emended description of the genus Streptomonospora.</title>
        <authorList>
            <person name="Zhang D.F."/>
            <person name="Pan H.Q."/>
            <person name="He J."/>
            <person name="Zhang X.M."/>
            <person name="Zhang Y.G."/>
            <person name="Klenk H.P."/>
            <person name="Hu J.C."/>
            <person name="Li W.J."/>
        </authorList>
    </citation>
    <scope>NUCLEOTIDE SEQUENCE [LARGE SCALE GENOMIC DNA]</scope>
    <source>
        <strain evidence="10 11">12A09</strain>
    </source>
</reference>